<protein>
    <submittedName>
        <fullName evidence="2">Uncharacterized protein</fullName>
    </submittedName>
</protein>
<dbReference type="AlphaFoldDB" id="A0A0W0G5L7"/>
<evidence type="ECO:0000313" key="2">
    <source>
        <dbReference type="EMBL" id="KTB43866.1"/>
    </source>
</evidence>
<gene>
    <name evidence="2" type="ORF">WG66_3559</name>
</gene>
<name>A0A0W0G5L7_MONRR</name>
<feature type="compositionally biased region" description="Polar residues" evidence="1">
    <location>
        <begin position="107"/>
        <end position="128"/>
    </location>
</feature>
<dbReference type="EMBL" id="LATX01001059">
    <property type="protein sequence ID" value="KTB43866.1"/>
    <property type="molecule type" value="Genomic_DNA"/>
</dbReference>
<reference evidence="2 3" key="1">
    <citation type="submission" date="2015-12" db="EMBL/GenBank/DDBJ databases">
        <title>Draft genome sequence of Moniliophthora roreri, the causal agent of frosty pod rot of cacao.</title>
        <authorList>
            <person name="Aime M.C."/>
            <person name="Diaz-Valderrama J.R."/>
            <person name="Kijpornyongpan T."/>
            <person name="Phillips-Mora W."/>
        </authorList>
    </citation>
    <scope>NUCLEOTIDE SEQUENCE [LARGE SCALE GENOMIC DNA]</scope>
    <source>
        <strain evidence="2 3">MCA 2952</strain>
    </source>
</reference>
<proteinExistence type="predicted"/>
<feature type="region of interest" description="Disordered" evidence="1">
    <location>
        <begin position="9"/>
        <end position="29"/>
    </location>
</feature>
<sequence length="147" mass="16092">MVPSIFPYHPHLSISPPADPREMSEYPDPLSFSLLDQLGQRTDGNRYPRPNINDSRSLISQLTSEPMDNEARLPTVAHPSSEPKDTLIYPDPTPDPDVKPKIESVDPVSSPQPGPSTSIDSRSLQTPEASVPPEGQTHSRGWRGGCT</sequence>
<evidence type="ECO:0000256" key="1">
    <source>
        <dbReference type="SAM" id="MobiDB-lite"/>
    </source>
</evidence>
<feature type="region of interest" description="Disordered" evidence="1">
    <location>
        <begin position="62"/>
        <end position="147"/>
    </location>
</feature>
<organism evidence="2 3">
    <name type="scientific">Moniliophthora roreri</name>
    <name type="common">Frosty pod rot fungus</name>
    <name type="synonym">Monilia roreri</name>
    <dbReference type="NCBI Taxonomy" id="221103"/>
    <lineage>
        <taxon>Eukaryota</taxon>
        <taxon>Fungi</taxon>
        <taxon>Dikarya</taxon>
        <taxon>Basidiomycota</taxon>
        <taxon>Agaricomycotina</taxon>
        <taxon>Agaricomycetes</taxon>
        <taxon>Agaricomycetidae</taxon>
        <taxon>Agaricales</taxon>
        <taxon>Marasmiineae</taxon>
        <taxon>Marasmiaceae</taxon>
        <taxon>Moniliophthora</taxon>
    </lineage>
</organism>
<evidence type="ECO:0000313" key="3">
    <source>
        <dbReference type="Proteomes" id="UP000054988"/>
    </source>
</evidence>
<dbReference type="Proteomes" id="UP000054988">
    <property type="component" value="Unassembled WGS sequence"/>
</dbReference>
<comment type="caution">
    <text evidence="2">The sequence shown here is derived from an EMBL/GenBank/DDBJ whole genome shotgun (WGS) entry which is preliminary data.</text>
</comment>
<accession>A0A0W0G5L7</accession>